<dbReference type="AlphaFoldDB" id="A0A1I5LEB9"/>
<dbReference type="EMBL" id="RBLI01000001">
    <property type="protein sequence ID" value="RKS51527.1"/>
    <property type="molecule type" value="Genomic_DNA"/>
</dbReference>
<reference evidence="1 5" key="2">
    <citation type="submission" date="2019-01" db="EMBL/GenBank/DDBJ databases">
        <title>Complete Genome Sequence and Annotation of the Paracoccus pantotrophus type strain DSM 2944.</title>
        <authorList>
            <person name="Bockwoldt J.A."/>
            <person name="Zimmermann M."/>
            <person name="Tiso T."/>
            <person name="Blank L.M."/>
        </authorList>
    </citation>
    <scope>NUCLEOTIDE SEQUENCE [LARGE SCALE GENOMIC DNA]</scope>
    <source>
        <strain evidence="1 5">DSM 2944</strain>
    </source>
</reference>
<evidence type="ECO:0000313" key="2">
    <source>
        <dbReference type="EMBL" id="QLH15541.1"/>
    </source>
</evidence>
<reference evidence="2 6" key="3">
    <citation type="submission" date="2020-07" db="EMBL/GenBank/DDBJ databases">
        <title>The complete genome of Paracoccus pantotrophus ACCC 10489.</title>
        <authorList>
            <person name="Si Y."/>
        </authorList>
    </citation>
    <scope>NUCLEOTIDE SEQUENCE [LARGE SCALE GENOMIC DNA]</scope>
    <source>
        <strain evidence="2 6">ACCC10489</strain>
    </source>
</reference>
<evidence type="ECO:0008006" key="7">
    <source>
        <dbReference type="Google" id="ProtNLM"/>
    </source>
</evidence>
<accession>A0A1I5LEB9</accession>
<protein>
    <recommendedName>
        <fullName evidence="7">Sulfotransferase family protein</fullName>
    </recommendedName>
</protein>
<evidence type="ECO:0000313" key="1">
    <source>
        <dbReference type="EMBL" id="QFG37987.1"/>
    </source>
</evidence>
<dbReference type="KEGG" id="ppan:ESD82_18160"/>
<evidence type="ECO:0000313" key="3">
    <source>
        <dbReference type="EMBL" id="RKS51527.1"/>
    </source>
</evidence>
<dbReference type="OrthoDB" id="8481769at2"/>
<dbReference type="GeneID" id="51372519"/>
<evidence type="ECO:0000313" key="6">
    <source>
        <dbReference type="Proteomes" id="UP000509322"/>
    </source>
</evidence>
<dbReference type="Proteomes" id="UP000509322">
    <property type="component" value="Chromosome 2"/>
</dbReference>
<reference evidence="3 4" key="1">
    <citation type="submission" date="2018-10" db="EMBL/GenBank/DDBJ databases">
        <title>Genomic Encyclopedia of Archaeal and Bacterial Type Strains, Phase II (KMG-II): from individual species to whole genera.</title>
        <authorList>
            <person name="Goeker M."/>
        </authorList>
    </citation>
    <scope>NUCLEOTIDE SEQUENCE [LARGE SCALE GENOMIC DNA]</scope>
    <source>
        <strain evidence="4">ATCC 35512 / DSM 2944 / CIP 106514 / LMD 82.5 / NBRC 102493 / NCCB 82005 / GB17</strain>
        <strain evidence="3">DSM 2944</strain>
    </source>
</reference>
<evidence type="ECO:0000313" key="4">
    <source>
        <dbReference type="Proteomes" id="UP000273626"/>
    </source>
</evidence>
<dbReference type="RefSeq" id="WP_024845743.1">
    <property type="nucleotide sequence ID" value="NZ_CP038203.1"/>
</dbReference>
<dbReference type="EMBL" id="CP044426">
    <property type="protein sequence ID" value="QFG37987.1"/>
    <property type="molecule type" value="Genomic_DNA"/>
</dbReference>
<proteinExistence type="predicted"/>
<gene>
    <name evidence="3" type="ORF">BDE18_0777</name>
    <name evidence="1" type="ORF">ESD82_18160</name>
    <name evidence="2" type="ORF">HYQ43_15325</name>
</gene>
<evidence type="ECO:0000313" key="5">
    <source>
        <dbReference type="Proteomes" id="UP000326453"/>
    </source>
</evidence>
<keyword evidence="4" id="KW-1185">Reference proteome</keyword>
<name>A0A1I5LEB9_PARPN</name>
<dbReference type="EMBL" id="CP058690">
    <property type="protein sequence ID" value="QLH15541.1"/>
    <property type="molecule type" value="Genomic_DNA"/>
</dbReference>
<dbReference type="Proteomes" id="UP000273626">
    <property type="component" value="Unassembled WGS sequence"/>
</dbReference>
<dbReference type="Proteomes" id="UP000326453">
    <property type="component" value="Chromosome 1"/>
</dbReference>
<organism evidence="1 5">
    <name type="scientific">Paracoccus pantotrophus</name>
    <name type="common">Thiosphaera pantotropha</name>
    <dbReference type="NCBI Taxonomy" id="82367"/>
    <lineage>
        <taxon>Bacteria</taxon>
        <taxon>Pseudomonadati</taxon>
        <taxon>Pseudomonadota</taxon>
        <taxon>Alphaproteobacteria</taxon>
        <taxon>Rhodobacterales</taxon>
        <taxon>Paracoccaceae</taxon>
        <taxon>Paracoccus</taxon>
    </lineage>
</organism>
<sequence length="291" mass="31914">MALSIHLGAHKTASTHLQFSLRQVRDRLLGAGLAYVDPAMLRGQPLSLSAVLAQGIGGRDQDSARRMLLDMRQGCRDLLISEENILGMTHRSRLFSRRGEIYPRAAQRLRHVIALAGGGPAVVYLSLRDPASFNVSAFALQVAGGKEIDIHSYLGGRDPARSAWAGLVGRLAAVEGVSRIVLWRYEDYPALRPRLLERLLPAGLAAEVPDPPPANVSLTQAGYDWLLRRAASGDGIDQRILARRARERFQPASGHARLRLLDDETHARSAWNYAQDIAALRAMPGVEFLEP</sequence>